<evidence type="ECO:0000256" key="2">
    <source>
        <dbReference type="ARBA" id="ARBA00022448"/>
    </source>
</evidence>
<comment type="caution">
    <text evidence="11">The sequence shown here is derived from an EMBL/GenBank/DDBJ whole genome shotgun (WGS) entry which is preliminary data.</text>
</comment>
<feature type="transmembrane region" description="Helical" evidence="10">
    <location>
        <begin position="279"/>
        <end position="297"/>
    </location>
</feature>
<keyword evidence="6 10" id="KW-1133">Transmembrane helix</keyword>
<evidence type="ECO:0000256" key="3">
    <source>
        <dbReference type="ARBA" id="ARBA00022475"/>
    </source>
</evidence>
<dbReference type="CDD" id="cd06579">
    <property type="entry name" value="TM_PBP1_transp_AraH_like"/>
    <property type="match status" value="1"/>
</dbReference>
<proteinExistence type="predicted"/>
<feature type="transmembrane region" description="Helical" evidence="10">
    <location>
        <begin position="184"/>
        <end position="208"/>
    </location>
</feature>
<dbReference type="Pfam" id="PF02653">
    <property type="entry name" value="BPD_transp_2"/>
    <property type="match status" value="1"/>
</dbReference>
<feature type="compositionally biased region" description="Low complexity" evidence="9">
    <location>
        <begin position="16"/>
        <end position="35"/>
    </location>
</feature>
<dbReference type="RefSeq" id="WP_336405011.1">
    <property type="nucleotide sequence ID" value="NZ_JBAPLU010000014.1"/>
</dbReference>
<feature type="region of interest" description="Disordered" evidence="9">
    <location>
        <begin position="1"/>
        <end position="35"/>
    </location>
</feature>
<keyword evidence="5 10" id="KW-0812">Transmembrane</keyword>
<reference evidence="11 12" key="1">
    <citation type="submission" date="2024-03" db="EMBL/GenBank/DDBJ databases">
        <title>Draft genome sequence of Klenkia sp. LSe6-5.</title>
        <authorList>
            <person name="Duangmal K."/>
            <person name="Chantavorakit T."/>
        </authorList>
    </citation>
    <scope>NUCLEOTIDE SEQUENCE [LARGE SCALE GENOMIC DNA]</scope>
    <source>
        <strain evidence="11 12">LSe6-5</strain>
    </source>
</reference>
<evidence type="ECO:0000256" key="9">
    <source>
        <dbReference type="SAM" id="MobiDB-lite"/>
    </source>
</evidence>
<accession>A0ABU8DW43</accession>
<feature type="transmembrane region" description="Helical" evidence="10">
    <location>
        <begin position="131"/>
        <end position="149"/>
    </location>
</feature>
<gene>
    <name evidence="11" type="ORF">TEK04_14260</name>
</gene>
<feature type="transmembrane region" description="Helical" evidence="10">
    <location>
        <begin position="155"/>
        <end position="177"/>
    </location>
</feature>
<keyword evidence="12" id="KW-1185">Reference proteome</keyword>
<feature type="transmembrane region" description="Helical" evidence="10">
    <location>
        <begin position="68"/>
        <end position="90"/>
    </location>
</feature>
<comment type="subcellular location">
    <subcellularLocation>
        <location evidence="1">Cell membrane</location>
        <topology evidence="1">Multi-pass membrane protein</topology>
    </subcellularLocation>
</comment>
<dbReference type="PANTHER" id="PTHR32196">
    <property type="entry name" value="ABC TRANSPORTER PERMEASE PROTEIN YPHD-RELATED-RELATED"/>
    <property type="match status" value="1"/>
</dbReference>
<keyword evidence="7 10" id="KW-0472">Membrane</keyword>
<protein>
    <recommendedName>
        <fullName evidence="8">Autoinducer 2 import system permease protein LsrD</fullName>
    </recommendedName>
</protein>
<dbReference type="InterPro" id="IPR001851">
    <property type="entry name" value="ABC_transp_permease"/>
</dbReference>
<keyword evidence="2" id="KW-0813">Transport</keyword>
<evidence type="ECO:0000256" key="8">
    <source>
        <dbReference type="ARBA" id="ARBA00039381"/>
    </source>
</evidence>
<organism evidence="11 12">
    <name type="scientific">Klenkia sesuvii</name>
    <dbReference type="NCBI Taxonomy" id="3103137"/>
    <lineage>
        <taxon>Bacteria</taxon>
        <taxon>Bacillati</taxon>
        <taxon>Actinomycetota</taxon>
        <taxon>Actinomycetes</taxon>
        <taxon>Geodermatophilales</taxon>
        <taxon>Geodermatophilaceae</taxon>
        <taxon>Klenkia</taxon>
    </lineage>
</organism>
<evidence type="ECO:0000256" key="10">
    <source>
        <dbReference type="SAM" id="Phobius"/>
    </source>
</evidence>
<evidence type="ECO:0000256" key="7">
    <source>
        <dbReference type="ARBA" id="ARBA00023136"/>
    </source>
</evidence>
<evidence type="ECO:0000256" key="1">
    <source>
        <dbReference type="ARBA" id="ARBA00004651"/>
    </source>
</evidence>
<feature type="transmembrane region" description="Helical" evidence="10">
    <location>
        <begin position="309"/>
        <end position="326"/>
    </location>
</feature>
<feature type="transmembrane region" description="Helical" evidence="10">
    <location>
        <begin position="228"/>
        <end position="246"/>
    </location>
</feature>
<evidence type="ECO:0000256" key="6">
    <source>
        <dbReference type="ARBA" id="ARBA00022989"/>
    </source>
</evidence>
<sequence>MSTQAPDNPAPPTSPPAVASPGTTPSATPAAGALALEERTTKRRLADSRPTTRLGQLREDLSFLRGRGALEIGGITAVVVVAFVVASLVAPGDFPFLNQSNFSGVLSQSIPVLAILAIGAGVLMIAGEFDLSLGAVIGLSAIVFIRVSNSSGWPIAFVAAIAVAVGAAVINGLIVVLTRIPSFIATLGMAFFWTGVSIFVNGLTPAVFNPGVKTETMNTLFAGDFGWWRTQLLWLVGVGVLVWFLLHRHRWGNKVYAVGGNPAAAAAVSIKPKTVRLQAFAFMGLMVGLASVLIAVRTSGMQPATTGDYTLLAIAAAVVGGCSLTGGRGTLLGMIIGAALIRLIENGLILGKAPGFYVQLFVGVSIVVAAVFNKLMEGKAT</sequence>
<evidence type="ECO:0000313" key="11">
    <source>
        <dbReference type="EMBL" id="MEI4272888.1"/>
    </source>
</evidence>
<name>A0ABU8DW43_9ACTN</name>
<evidence type="ECO:0000256" key="5">
    <source>
        <dbReference type="ARBA" id="ARBA00022692"/>
    </source>
</evidence>
<dbReference type="EMBL" id="JBAPLU010000014">
    <property type="protein sequence ID" value="MEI4272888.1"/>
    <property type="molecule type" value="Genomic_DNA"/>
</dbReference>
<evidence type="ECO:0000256" key="4">
    <source>
        <dbReference type="ARBA" id="ARBA00022519"/>
    </source>
</evidence>
<dbReference type="PANTHER" id="PTHR32196:SF71">
    <property type="entry name" value="AUTOINDUCER 2 IMPORT SYSTEM PERMEASE PROTEIN LSRD"/>
    <property type="match status" value="1"/>
</dbReference>
<dbReference type="Proteomes" id="UP001361570">
    <property type="component" value="Unassembled WGS sequence"/>
</dbReference>
<evidence type="ECO:0000313" key="12">
    <source>
        <dbReference type="Proteomes" id="UP001361570"/>
    </source>
</evidence>
<keyword evidence="3" id="KW-1003">Cell membrane</keyword>
<feature type="transmembrane region" description="Helical" evidence="10">
    <location>
        <begin position="356"/>
        <end position="376"/>
    </location>
</feature>
<feature type="transmembrane region" description="Helical" evidence="10">
    <location>
        <begin position="102"/>
        <end position="124"/>
    </location>
</feature>
<keyword evidence="4" id="KW-0997">Cell inner membrane</keyword>